<dbReference type="InterPro" id="IPR000626">
    <property type="entry name" value="Ubiquitin-like_dom"/>
</dbReference>
<dbReference type="CDD" id="cd16106">
    <property type="entry name" value="Ubl_Dsk2p_like"/>
    <property type="match status" value="1"/>
</dbReference>
<dbReference type="InterPro" id="IPR029071">
    <property type="entry name" value="Ubiquitin-like_domsf"/>
</dbReference>
<dbReference type="eggNOG" id="KOG0010">
    <property type="taxonomic scope" value="Eukaryota"/>
</dbReference>
<feature type="compositionally biased region" description="Low complexity" evidence="4">
    <location>
        <begin position="89"/>
        <end position="106"/>
    </location>
</feature>
<dbReference type="Pfam" id="PF00240">
    <property type="entry name" value="ubiquitin"/>
    <property type="match status" value="1"/>
</dbReference>
<dbReference type="Proteomes" id="UP000095282">
    <property type="component" value="Unplaced"/>
</dbReference>
<dbReference type="GO" id="GO:0006289">
    <property type="term" value="P:nucleotide-excision repair"/>
    <property type="evidence" value="ECO:0007669"/>
    <property type="project" value="InterPro"/>
</dbReference>
<reference evidence="8" key="1">
    <citation type="submission" date="2016-11" db="UniProtKB">
        <authorList>
            <consortium name="WormBaseParasite"/>
        </authorList>
    </citation>
    <scope>IDENTIFICATION</scope>
</reference>
<name>A0A1I7U6U3_9PELO</name>
<dbReference type="SMART" id="SM00165">
    <property type="entry name" value="UBA"/>
    <property type="match status" value="1"/>
</dbReference>
<keyword evidence="7" id="KW-1185">Reference proteome</keyword>
<dbReference type="SMART" id="SM00727">
    <property type="entry name" value="STI1"/>
    <property type="match status" value="4"/>
</dbReference>
<dbReference type="SUPFAM" id="SSF54236">
    <property type="entry name" value="Ubiquitin-like"/>
    <property type="match status" value="1"/>
</dbReference>
<dbReference type="InterPro" id="IPR006636">
    <property type="entry name" value="STI1_HS-bd"/>
</dbReference>
<dbReference type="Pfam" id="PF23195">
    <property type="entry name" value="UBQLN1"/>
    <property type="match status" value="1"/>
</dbReference>
<evidence type="ECO:0000259" key="5">
    <source>
        <dbReference type="PROSITE" id="PS50030"/>
    </source>
</evidence>
<feature type="domain" description="UBA" evidence="5">
    <location>
        <begin position="488"/>
        <end position="533"/>
    </location>
</feature>
<dbReference type="InterPro" id="IPR015496">
    <property type="entry name" value="Ubiquilin"/>
</dbReference>
<dbReference type="Gene3D" id="1.10.8.10">
    <property type="entry name" value="DNA helicase RuvA subunit, C-terminal domain"/>
    <property type="match status" value="1"/>
</dbReference>
<evidence type="ECO:0000256" key="4">
    <source>
        <dbReference type="SAM" id="MobiDB-lite"/>
    </source>
</evidence>
<accession>A0A1I7U6U3</accession>
<dbReference type="CDD" id="cd14399">
    <property type="entry name" value="UBA_PLICs"/>
    <property type="match status" value="1"/>
</dbReference>
<feature type="region of interest" description="Disordered" evidence="4">
    <location>
        <begin position="83"/>
        <end position="106"/>
    </location>
</feature>
<dbReference type="InterPro" id="IPR015940">
    <property type="entry name" value="UBA"/>
</dbReference>
<dbReference type="GO" id="GO:0043161">
    <property type="term" value="P:proteasome-mediated ubiquitin-dependent protein catabolic process"/>
    <property type="evidence" value="ECO:0007669"/>
    <property type="project" value="InterPro"/>
</dbReference>
<dbReference type="Pfam" id="PF00627">
    <property type="entry name" value="UBA"/>
    <property type="match status" value="1"/>
</dbReference>
<evidence type="ECO:0000313" key="7">
    <source>
        <dbReference type="Proteomes" id="UP000095282"/>
    </source>
</evidence>
<feature type="domain" description="Ubiquitin-like" evidence="6">
    <location>
        <begin position="8"/>
        <end position="83"/>
    </location>
</feature>
<evidence type="ECO:0000256" key="2">
    <source>
        <dbReference type="ARBA" id="ARBA00022763"/>
    </source>
</evidence>
<dbReference type="GO" id="GO:0005829">
    <property type="term" value="C:cytosol"/>
    <property type="evidence" value="ECO:0007669"/>
    <property type="project" value="TreeGrafter"/>
</dbReference>
<feature type="compositionally biased region" description="Basic and acidic residues" evidence="4">
    <location>
        <begin position="262"/>
        <end position="272"/>
    </location>
</feature>
<dbReference type="GO" id="GO:0031593">
    <property type="term" value="F:polyubiquitin modification-dependent protein binding"/>
    <property type="evidence" value="ECO:0007669"/>
    <property type="project" value="TreeGrafter"/>
</dbReference>
<dbReference type="FunFam" id="3.10.20.90:FF:000459">
    <property type="entry name" value="F15C11.2"/>
    <property type="match status" value="1"/>
</dbReference>
<dbReference type="Gene3D" id="3.10.20.90">
    <property type="entry name" value="Phosphatidylinositol 3-kinase Catalytic Subunit, Chain A, domain 1"/>
    <property type="match status" value="1"/>
</dbReference>
<evidence type="ECO:0000313" key="8">
    <source>
        <dbReference type="WBParaSite" id="Csp11.Scaffold629.g15446.t1"/>
    </source>
</evidence>
<dbReference type="PANTHER" id="PTHR10677:SF3">
    <property type="entry name" value="FI07626P-RELATED"/>
    <property type="match status" value="1"/>
</dbReference>
<dbReference type="FunFam" id="1.10.260.100:FF:000001">
    <property type="entry name" value="Ubiquilin 1"/>
    <property type="match status" value="1"/>
</dbReference>
<dbReference type="SMART" id="SM00213">
    <property type="entry name" value="UBQ"/>
    <property type="match status" value="1"/>
</dbReference>
<dbReference type="PANTHER" id="PTHR10677">
    <property type="entry name" value="UBIQUILIN"/>
    <property type="match status" value="1"/>
</dbReference>
<keyword evidence="1" id="KW-0677">Repeat</keyword>
<dbReference type="PROSITE" id="PS50053">
    <property type="entry name" value="UBIQUITIN_2"/>
    <property type="match status" value="1"/>
</dbReference>
<evidence type="ECO:0000256" key="1">
    <source>
        <dbReference type="ARBA" id="ARBA00022737"/>
    </source>
</evidence>
<dbReference type="WBParaSite" id="Csp11.Scaffold629.g15446.t1">
    <property type="protein sequence ID" value="Csp11.Scaffold629.g15446.t1"/>
    <property type="gene ID" value="Csp11.Scaffold629.g15446"/>
</dbReference>
<evidence type="ECO:0000256" key="3">
    <source>
        <dbReference type="ARBA" id="ARBA00023204"/>
    </source>
</evidence>
<dbReference type="AlphaFoldDB" id="A0A1I7U6U3"/>
<protein>
    <submittedName>
        <fullName evidence="8">Ubiquitin-like domain-containing protein</fullName>
    </submittedName>
</protein>
<sequence>MATEGALIKVSVKSPTVRYDVEIDSGATVSDLKDKILLLVPTANKEQVCIIYTGKILKDEETLTQHRISDGHTVHLVIRNQNRPPAAAPPAASAAPSATSTPAAPAPAAAPAAASAAPSSFASNPLGGLGSMGSAADLLNNPDAMRSVMENPFTQQLLNNPEFMRSIIQNNPQFQALIERNPEVGHILNDPNVMRQTMEMIRNPSMFQEMMRNHDQAIRNLQGIPGGEAALERLYNDVQEPLLNSASNSLSGNPFASLRNEQPAEPRVDRAGQENNEALPNPWAPAPSQANNASNNRSADFNSMMDSPGLGSLMEQMMANPGVQASMFSPEVINSIRDSMTSNPALMDSLIGSIPQARENPQLTETIRRSMPQMLNMMGDPSMMQAMRNPRVVEAFRQIQEGFQTLRREAPQLMNMMGPMGEAGAGLGAMFGGGAGGAGGAGATGAGAAADNNTTGGAGSGNNDLGGLADIMRQLNMGGGMGAGAAVPNPEQAYAAQLEQLQSMGFSNRARNIAALTASLGDLNAAVERLLNSP</sequence>
<dbReference type="SUPFAM" id="SSF46934">
    <property type="entry name" value="UBA-like"/>
    <property type="match status" value="1"/>
</dbReference>
<dbReference type="PROSITE" id="PS50030">
    <property type="entry name" value="UBA"/>
    <property type="match status" value="1"/>
</dbReference>
<dbReference type="STRING" id="1561998.A0A1I7U6U3"/>
<feature type="compositionally biased region" description="Low complexity" evidence="4">
    <location>
        <begin position="286"/>
        <end position="303"/>
    </location>
</feature>
<dbReference type="InterPro" id="IPR036353">
    <property type="entry name" value="XPC-bd_sf"/>
</dbReference>
<evidence type="ECO:0000259" key="6">
    <source>
        <dbReference type="PROSITE" id="PS50053"/>
    </source>
</evidence>
<dbReference type="GO" id="GO:0003684">
    <property type="term" value="F:damaged DNA binding"/>
    <property type="evidence" value="ECO:0007669"/>
    <property type="project" value="InterPro"/>
</dbReference>
<keyword evidence="2" id="KW-0227">DNA damage</keyword>
<keyword evidence="3" id="KW-0234">DNA repair</keyword>
<dbReference type="InterPro" id="IPR009060">
    <property type="entry name" value="UBA-like_sf"/>
</dbReference>
<feature type="region of interest" description="Disordered" evidence="4">
    <location>
        <begin position="245"/>
        <end position="313"/>
    </location>
</feature>
<organism evidence="7 8">
    <name type="scientific">Caenorhabditis tropicalis</name>
    <dbReference type="NCBI Taxonomy" id="1561998"/>
    <lineage>
        <taxon>Eukaryota</taxon>
        <taxon>Metazoa</taxon>
        <taxon>Ecdysozoa</taxon>
        <taxon>Nematoda</taxon>
        <taxon>Chromadorea</taxon>
        <taxon>Rhabditida</taxon>
        <taxon>Rhabditina</taxon>
        <taxon>Rhabditomorpha</taxon>
        <taxon>Rhabditoidea</taxon>
        <taxon>Rhabditidae</taxon>
        <taxon>Peloderinae</taxon>
        <taxon>Caenorhabditis</taxon>
    </lineage>
</organism>
<dbReference type="SUPFAM" id="SSF101238">
    <property type="entry name" value="XPC-binding domain"/>
    <property type="match status" value="1"/>
</dbReference>
<proteinExistence type="predicted"/>
<dbReference type="Gene3D" id="1.10.260.100">
    <property type="match status" value="1"/>
</dbReference>